<name>A0A7R8CU47_LEPSM</name>
<dbReference type="PANTHER" id="PTHR22950">
    <property type="entry name" value="AMINO ACID TRANSPORTER"/>
    <property type="match status" value="1"/>
</dbReference>
<organism evidence="3 4">
    <name type="scientific">Lepeophtheirus salmonis</name>
    <name type="common">Salmon louse</name>
    <name type="synonym">Caligus salmonis</name>
    <dbReference type="NCBI Taxonomy" id="72036"/>
    <lineage>
        <taxon>Eukaryota</taxon>
        <taxon>Metazoa</taxon>
        <taxon>Ecdysozoa</taxon>
        <taxon>Arthropoda</taxon>
        <taxon>Crustacea</taxon>
        <taxon>Multicrustacea</taxon>
        <taxon>Hexanauplia</taxon>
        <taxon>Copepoda</taxon>
        <taxon>Siphonostomatoida</taxon>
        <taxon>Caligidae</taxon>
        <taxon>Lepeophtheirus</taxon>
    </lineage>
</organism>
<reference evidence="3" key="1">
    <citation type="submission" date="2021-02" db="EMBL/GenBank/DDBJ databases">
        <authorList>
            <person name="Bekaert M."/>
        </authorList>
    </citation>
    <scope>NUCLEOTIDE SEQUENCE</scope>
    <source>
        <strain evidence="3">IoA-00</strain>
    </source>
</reference>
<evidence type="ECO:0000256" key="2">
    <source>
        <dbReference type="ARBA" id="ARBA00022970"/>
    </source>
</evidence>
<protein>
    <submittedName>
        <fullName evidence="3">SLC38A10</fullName>
    </submittedName>
</protein>
<dbReference type="OrthoDB" id="513400at2759"/>
<sequence>MSFNYVITIANSIIGVSILAMPFCFKECGILLASLLLISAGIMVKIHSILSGYSGKIAVEICMIGFMMGTCVAFFVVMGDLGPPIASVITGLQNNSNLRVGVLIVLGLCVALPLALLRNVGSLSGICVVSVSFYASVPAGILQCFPIFIMALSCQPQVFEIYDSLPDPNIYTMYSIIKIGGNILVEFDPSITVELIKLGFVLSVAVSFPLVIFPCRTALHSLLYKKTHSLTSSDSPNGFIPYDRFNKITFFYWLIGSTIGSVINIIIPALIFLKLTTIDNTERISAKFIAVIGVSLMIFGSYGNLFMVKSPEISHGELKVVKNLNAIDPQNSPTLKDLSNLVPSIANNLEVAIKKNASLEETVKPLIHKNLTAQKKNKKLKL</sequence>
<gene>
    <name evidence="3" type="ORF">LSAA_6978</name>
</gene>
<dbReference type="PANTHER" id="PTHR22950:SF646">
    <property type="entry name" value="SODIUM-COUPLED NEUTRAL AMINO ACID TRANSPORTER 10-RELATED"/>
    <property type="match status" value="1"/>
</dbReference>
<dbReference type="GO" id="GO:0015179">
    <property type="term" value="F:L-amino acid transmembrane transporter activity"/>
    <property type="evidence" value="ECO:0007669"/>
    <property type="project" value="TreeGrafter"/>
</dbReference>
<dbReference type="Proteomes" id="UP000675881">
    <property type="component" value="Chromosome 3"/>
</dbReference>
<evidence type="ECO:0000313" key="4">
    <source>
        <dbReference type="Proteomes" id="UP000675881"/>
    </source>
</evidence>
<keyword evidence="4" id="KW-1185">Reference proteome</keyword>
<evidence type="ECO:0000256" key="1">
    <source>
        <dbReference type="ARBA" id="ARBA00022448"/>
    </source>
</evidence>
<evidence type="ECO:0000313" key="3">
    <source>
        <dbReference type="EMBL" id="CAF2881020.1"/>
    </source>
</evidence>
<dbReference type="EMBL" id="HG994582">
    <property type="protein sequence ID" value="CAF2881020.1"/>
    <property type="molecule type" value="Genomic_DNA"/>
</dbReference>
<keyword evidence="1" id="KW-0813">Transport</keyword>
<accession>A0A7R8CU47</accession>
<keyword evidence="2" id="KW-0029">Amino-acid transport</keyword>
<dbReference type="GO" id="GO:0016020">
    <property type="term" value="C:membrane"/>
    <property type="evidence" value="ECO:0007669"/>
    <property type="project" value="TreeGrafter"/>
</dbReference>
<proteinExistence type="predicted"/>
<dbReference type="AlphaFoldDB" id="A0A7R8CU47"/>